<dbReference type="Gene3D" id="1.10.12.10">
    <property type="entry name" value="Lyase 2-enoyl-coa Hydratase, Chain A, domain 2"/>
    <property type="match status" value="1"/>
</dbReference>
<evidence type="ECO:0000313" key="11">
    <source>
        <dbReference type="Proteomes" id="UP000590811"/>
    </source>
</evidence>
<dbReference type="Gene3D" id="3.90.226.10">
    <property type="entry name" value="2-enoyl-CoA Hydratase, Chain A, domain 1"/>
    <property type="match status" value="1"/>
</dbReference>
<dbReference type="EC" id="4.2.1.17" evidence="2"/>
<dbReference type="InterPro" id="IPR018376">
    <property type="entry name" value="Enoyl-CoA_hyd/isom_CS"/>
</dbReference>
<reference evidence="8 11" key="2">
    <citation type="submission" date="2020-08" db="EMBL/GenBank/DDBJ databases">
        <title>Genomic Encyclopedia of Type Strains, Phase IV (KMG-V): Genome sequencing to study the core and pangenomes of soil and plant-associated prokaryotes.</title>
        <authorList>
            <person name="Whitman W."/>
        </authorList>
    </citation>
    <scope>NUCLEOTIDE SEQUENCE [LARGE SCALE GENOMIC DNA]</scope>
    <source>
        <strain evidence="8 11">B3ACCR2</strain>
    </source>
</reference>
<comment type="caution">
    <text evidence="9">The sequence shown here is derived from an EMBL/GenBank/DDBJ whole genome shotgun (WGS) entry which is preliminary data.</text>
</comment>
<dbReference type="AlphaFoldDB" id="A0A495XZV1"/>
<dbReference type="PANTHER" id="PTHR11941:SF169">
    <property type="entry name" value="(7AS)-7A-METHYL-1,5-DIOXO-2,3,5,6,7,7A-HEXAHYDRO-1H-INDENE-CARBOXYL-COA HYDROLASE"/>
    <property type="match status" value="1"/>
</dbReference>
<comment type="catalytic activity">
    <reaction evidence="6">
        <text>a 4-saturated-(3S)-3-hydroxyacyl-CoA = a (3E)-enoyl-CoA + H2O</text>
        <dbReference type="Rhea" id="RHEA:20724"/>
        <dbReference type="ChEBI" id="CHEBI:15377"/>
        <dbReference type="ChEBI" id="CHEBI:58521"/>
        <dbReference type="ChEBI" id="CHEBI:137480"/>
        <dbReference type="EC" id="4.2.1.17"/>
    </reaction>
</comment>
<dbReference type="PROSITE" id="PS00166">
    <property type="entry name" value="ENOYL_COA_HYDRATASE"/>
    <property type="match status" value="1"/>
</dbReference>
<accession>A0A495XZV1</accession>
<dbReference type="OrthoDB" id="8452484at2"/>
<keyword evidence="3" id="KW-0443">Lipid metabolism</keyword>
<evidence type="ECO:0000313" key="10">
    <source>
        <dbReference type="Proteomes" id="UP000278440"/>
    </source>
</evidence>
<evidence type="ECO:0000256" key="4">
    <source>
        <dbReference type="ARBA" id="ARBA00023239"/>
    </source>
</evidence>
<dbReference type="EMBL" id="JACHVT010000001">
    <property type="protein sequence ID" value="MBB2985484.1"/>
    <property type="molecule type" value="Genomic_DNA"/>
</dbReference>
<dbReference type="Pfam" id="PF00378">
    <property type="entry name" value="ECH_1"/>
    <property type="match status" value="1"/>
</dbReference>
<dbReference type="EMBL" id="RBXT01000001">
    <property type="protein sequence ID" value="RKT77258.1"/>
    <property type="molecule type" value="Genomic_DNA"/>
</dbReference>
<evidence type="ECO:0000256" key="1">
    <source>
        <dbReference type="ARBA" id="ARBA00005254"/>
    </source>
</evidence>
<proteinExistence type="inferred from homology"/>
<name>A0A495XZV1_9MICO</name>
<organism evidence="9 10">
    <name type="scientific">Terracoccus luteus</name>
    <dbReference type="NCBI Taxonomy" id="53356"/>
    <lineage>
        <taxon>Bacteria</taxon>
        <taxon>Bacillati</taxon>
        <taxon>Actinomycetota</taxon>
        <taxon>Actinomycetes</taxon>
        <taxon>Micrococcales</taxon>
        <taxon>Intrasporangiaceae</taxon>
        <taxon>Terracoccus</taxon>
    </lineage>
</organism>
<dbReference type="PANTHER" id="PTHR11941">
    <property type="entry name" value="ENOYL-COA HYDRATASE-RELATED"/>
    <property type="match status" value="1"/>
</dbReference>
<keyword evidence="4" id="KW-0456">Lyase</keyword>
<dbReference type="InterPro" id="IPR029045">
    <property type="entry name" value="ClpP/crotonase-like_dom_sf"/>
</dbReference>
<dbReference type="FunFam" id="1.10.12.10:FF:000001">
    <property type="entry name" value="Probable enoyl-CoA hydratase, mitochondrial"/>
    <property type="match status" value="1"/>
</dbReference>
<evidence type="ECO:0000313" key="8">
    <source>
        <dbReference type="EMBL" id="MBB2985484.1"/>
    </source>
</evidence>
<evidence type="ECO:0000256" key="6">
    <source>
        <dbReference type="ARBA" id="ARBA00023717"/>
    </source>
</evidence>
<reference evidence="9 10" key="1">
    <citation type="submission" date="2018-10" db="EMBL/GenBank/DDBJ databases">
        <title>Sequencing the genomes of 1000 actinobacteria strains.</title>
        <authorList>
            <person name="Klenk H.-P."/>
        </authorList>
    </citation>
    <scope>NUCLEOTIDE SEQUENCE [LARGE SCALE GENOMIC DNA]</scope>
    <source>
        <strain evidence="9 10">DSM 44267</strain>
    </source>
</reference>
<dbReference type="Proteomes" id="UP000278440">
    <property type="component" value="Unassembled WGS sequence"/>
</dbReference>
<dbReference type="SUPFAM" id="SSF52096">
    <property type="entry name" value="ClpP/crotonase"/>
    <property type="match status" value="1"/>
</dbReference>
<dbReference type="GO" id="GO:0004300">
    <property type="term" value="F:enoyl-CoA hydratase activity"/>
    <property type="evidence" value="ECO:0007669"/>
    <property type="project" value="UniProtKB-EC"/>
</dbReference>
<dbReference type="RefSeq" id="WP_121031018.1">
    <property type="nucleotide sequence ID" value="NZ_JACHVT010000001.1"/>
</dbReference>
<comment type="similarity">
    <text evidence="1 7">Belongs to the enoyl-CoA hydratase/isomerase family.</text>
</comment>
<evidence type="ECO:0000256" key="3">
    <source>
        <dbReference type="ARBA" id="ARBA00023098"/>
    </source>
</evidence>
<comment type="catalytic activity">
    <reaction evidence="5">
        <text>a (3S)-3-hydroxyacyl-CoA = a (2E)-enoyl-CoA + H2O</text>
        <dbReference type="Rhea" id="RHEA:16105"/>
        <dbReference type="ChEBI" id="CHEBI:15377"/>
        <dbReference type="ChEBI" id="CHEBI:57318"/>
        <dbReference type="ChEBI" id="CHEBI:58856"/>
        <dbReference type="EC" id="4.2.1.17"/>
    </reaction>
</comment>
<evidence type="ECO:0000256" key="5">
    <source>
        <dbReference type="ARBA" id="ARBA00023709"/>
    </source>
</evidence>
<evidence type="ECO:0000256" key="2">
    <source>
        <dbReference type="ARBA" id="ARBA00012076"/>
    </source>
</evidence>
<sequence length="267" mass="27535">MPTSPALVRVDRPEGAGLEHVAEIVLDRPEALNAVSTDMARAIAAATAQVAADESVRCVVLSSSSERAFCVGADLKERNTMSDADLVAQRPVARSAYGGVLRLPVPAVAAVDGHALGGGFELALSCDVVVVGDGATVGLPEVGVGVIPGGGGTQLLVRRVGWSRASLAIFTAQRMPAARALELGAVDEVVPAGTARARALELAATIAANSPVALRQAKRAMRLGSGVDLETGLEVEDACWRATAFSGDRREGVAAFAEKRRPQWPGR</sequence>
<dbReference type="FunFam" id="3.90.226.10:FF:000009">
    <property type="entry name" value="Carnitinyl-CoA dehydratase"/>
    <property type="match status" value="1"/>
</dbReference>
<dbReference type="InterPro" id="IPR014748">
    <property type="entry name" value="Enoyl-CoA_hydra_C"/>
</dbReference>
<dbReference type="CDD" id="cd06558">
    <property type="entry name" value="crotonase-like"/>
    <property type="match status" value="1"/>
</dbReference>
<dbReference type="InterPro" id="IPR001753">
    <property type="entry name" value="Enoyl-CoA_hydra/iso"/>
</dbReference>
<dbReference type="GO" id="GO:0006635">
    <property type="term" value="P:fatty acid beta-oxidation"/>
    <property type="evidence" value="ECO:0007669"/>
    <property type="project" value="TreeGrafter"/>
</dbReference>
<keyword evidence="10" id="KW-1185">Reference proteome</keyword>
<dbReference type="Proteomes" id="UP000590811">
    <property type="component" value="Unassembled WGS sequence"/>
</dbReference>
<evidence type="ECO:0000256" key="7">
    <source>
        <dbReference type="RuleBase" id="RU003707"/>
    </source>
</evidence>
<evidence type="ECO:0000313" key="9">
    <source>
        <dbReference type="EMBL" id="RKT77258.1"/>
    </source>
</evidence>
<protein>
    <recommendedName>
        <fullName evidence="2">enoyl-CoA hydratase</fullName>
        <ecNumber evidence="2">4.2.1.17</ecNumber>
    </recommendedName>
</protein>
<gene>
    <name evidence="9" type="ORF">DFJ68_0678</name>
    <name evidence="8" type="ORF">FHW14_000624</name>
</gene>